<dbReference type="EMBL" id="AP024169">
    <property type="protein sequence ID" value="BCN29936.1"/>
    <property type="molecule type" value="Genomic_DNA"/>
</dbReference>
<dbReference type="GO" id="GO:0005737">
    <property type="term" value="C:cytoplasm"/>
    <property type="evidence" value="ECO:0007669"/>
    <property type="project" value="TreeGrafter"/>
</dbReference>
<accession>A0A7R7EJE7</accession>
<evidence type="ECO:0000256" key="6">
    <source>
        <dbReference type="SAM" id="MobiDB-lite"/>
    </source>
</evidence>
<organism evidence="9 10">
    <name type="scientific">Anaeromicropila herbilytica</name>
    <dbReference type="NCBI Taxonomy" id="2785025"/>
    <lineage>
        <taxon>Bacteria</taxon>
        <taxon>Bacillati</taxon>
        <taxon>Bacillota</taxon>
        <taxon>Clostridia</taxon>
        <taxon>Lachnospirales</taxon>
        <taxon>Lachnospiraceae</taxon>
        <taxon>Anaeromicropila</taxon>
    </lineage>
</organism>
<evidence type="ECO:0000256" key="3">
    <source>
        <dbReference type="ARBA" id="ARBA00022840"/>
    </source>
</evidence>
<feature type="domain" description="AAA+ ATPase" evidence="7">
    <location>
        <begin position="219"/>
        <end position="363"/>
    </location>
</feature>
<dbReference type="Pfam" id="PF02861">
    <property type="entry name" value="Clp_N"/>
    <property type="match status" value="1"/>
</dbReference>
<feature type="domain" description="AAA+ ATPase" evidence="7">
    <location>
        <begin position="497"/>
        <end position="647"/>
    </location>
</feature>
<dbReference type="SMART" id="SM01086">
    <property type="entry name" value="ClpB_D2-small"/>
    <property type="match status" value="1"/>
</dbReference>
<feature type="region of interest" description="Disordered" evidence="6">
    <location>
        <begin position="155"/>
        <end position="174"/>
    </location>
</feature>
<sequence>MNATKEVFSAYTFAYELAKERKDEYVTLEHLLYVILQENQDIVDVFRKLGANIATLKRRLIEYLDENMEKGTDEVLDSVSFDECFIMAEQIALGSDKKIVGLEHIMAAIFSMDQSYAVYYLLEQGLNMADFLYLYCHGDLKSFGFKLKDNASMDENKDVTSRQSSENTSETKSENKNAAFLKKYTININEYVKKDNYDSMIGRDEELNRTIQILCRKTKNNPIHIGEPGVGKTAVTYGLAERINSGNVPKKLKSSTIYSIDIGSILAGTKYRGDFEERMKGLLDILRNMQNAIVYIDEIHTIVGAGSLGEGALDASNLLKPYLTEGNIRFIGATTFEEYKKHFEKDKALARRFGKVEIKETSFNETVEILERLSESYENFHQVKYSKEALVSAVSLTSKYMNERYLPDKAIDIIDEAGAYIATKNTKNKIVDESVIEEIIAKSCGIPKQTVKTDELTILKNIDKKLKKNIFGQEEAIDEVVRCIKLSRAGLNDENKPVASMLFVGPTGVGKTEIAKSLAKILGIDLVRFDMSEYAEKHAASKLIGAPPGYVGYEEGGLLTDAIRKKPHCVLLLDEIEKAHEDIQNVLLQIMDYASLTDNQGRKADFQNVILIMTSNAGARNIGKSTLGFNAREIKTEAIFEEVKKIFTPEFRNRLDKTIAFHHVNDEMALLIVKKELNAFKDKLKEKQVEIKFTKKLIDYVAKTGVSKEYGAREIKRIINEEIKPLLVEELLFGKLKNGGSVSVNVAEDKKIEDFNTKNKKTSIIIEYR</sequence>
<dbReference type="Pfam" id="PF07724">
    <property type="entry name" value="AAA_2"/>
    <property type="match status" value="1"/>
</dbReference>
<name>A0A7R7EJE7_9FIRM</name>
<keyword evidence="10" id="KW-1185">Reference proteome</keyword>
<dbReference type="GO" id="GO:0016887">
    <property type="term" value="F:ATP hydrolysis activity"/>
    <property type="evidence" value="ECO:0007669"/>
    <property type="project" value="InterPro"/>
</dbReference>
<dbReference type="Pfam" id="PF00004">
    <property type="entry name" value="AAA"/>
    <property type="match status" value="1"/>
</dbReference>
<evidence type="ECO:0000256" key="5">
    <source>
        <dbReference type="RuleBase" id="RU004432"/>
    </source>
</evidence>
<proteinExistence type="inferred from homology"/>
<reference evidence="9 10" key="1">
    <citation type="submission" date="2020-11" db="EMBL/GenBank/DDBJ databases">
        <title>Draft genome sequencing of a Lachnospiraceae strain isolated from anoxic soil subjected to BSD treatment.</title>
        <authorList>
            <person name="Uek A."/>
            <person name="Tonouchi A."/>
        </authorList>
    </citation>
    <scope>NUCLEOTIDE SEQUENCE [LARGE SCALE GENOMIC DNA]</scope>
    <source>
        <strain evidence="9 10">TB5</strain>
    </source>
</reference>
<keyword evidence="3 5" id="KW-0067">ATP-binding</keyword>
<dbReference type="KEGG" id="ahb:bsdtb5_12310"/>
<dbReference type="PROSITE" id="PS00870">
    <property type="entry name" value="CLPAB_1"/>
    <property type="match status" value="1"/>
</dbReference>
<dbReference type="InterPro" id="IPR018368">
    <property type="entry name" value="ClpA/B_CS1"/>
</dbReference>
<dbReference type="CDD" id="cd19499">
    <property type="entry name" value="RecA-like_ClpB_Hsp104-like"/>
    <property type="match status" value="1"/>
</dbReference>
<dbReference type="CDD" id="cd00009">
    <property type="entry name" value="AAA"/>
    <property type="match status" value="1"/>
</dbReference>
<dbReference type="InterPro" id="IPR041546">
    <property type="entry name" value="ClpA/ClpB_AAA_lid"/>
</dbReference>
<evidence type="ECO:0000259" key="7">
    <source>
        <dbReference type="SMART" id="SM00382"/>
    </source>
</evidence>
<feature type="domain" description="Clp ATPase C-terminal" evidence="8">
    <location>
        <begin position="664"/>
        <end position="754"/>
    </location>
</feature>
<dbReference type="InterPro" id="IPR028299">
    <property type="entry name" value="ClpA/B_CS2"/>
</dbReference>
<dbReference type="InterPro" id="IPR003593">
    <property type="entry name" value="AAA+_ATPase"/>
</dbReference>
<evidence type="ECO:0000259" key="8">
    <source>
        <dbReference type="SMART" id="SM01086"/>
    </source>
</evidence>
<dbReference type="Gene3D" id="1.10.1780.10">
    <property type="entry name" value="Clp, N-terminal domain"/>
    <property type="match status" value="1"/>
</dbReference>
<dbReference type="GO" id="GO:0008233">
    <property type="term" value="F:peptidase activity"/>
    <property type="evidence" value="ECO:0007669"/>
    <property type="project" value="UniProtKB-KW"/>
</dbReference>
<dbReference type="InterPro" id="IPR050130">
    <property type="entry name" value="ClpA_ClpB"/>
</dbReference>
<dbReference type="InterPro" id="IPR001270">
    <property type="entry name" value="ClpA/B"/>
</dbReference>
<dbReference type="InterPro" id="IPR003959">
    <property type="entry name" value="ATPase_AAA_core"/>
</dbReference>
<dbReference type="AlphaFoldDB" id="A0A7R7EJE7"/>
<dbReference type="Pfam" id="PF17871">
    <property type="entry name" value="AAA_lid_9"/>
    <property type="match status" value="1"/>
</dbReference>
<keyword evidence="1" id="KW-0677">Repeat</keyword>
<dbReference type="SUPFAM" id="SSF52540">
    <property type="entry name" value="P-loop containing nucleoside triphosphate hydrolases"/>
    <property type="match status" value="2"/>
</dbReference>
<dbReference type="SMART" id="SM00382">
    <property type="entry name" value="AAA"/>
    <property type="match status" value="2"/>
</dbReference>
<comment type="similarity">
    <text evidence="5">Belongs to the ClpA/ClpB family.</text>
</comment>
<dbReference type="PANTHER" id="PTHR11638:SF111">
    <property type="entry name" value="ATP-DEPENDENT CLP PROTEASE ATP-BINDING SUBUNIT CLPA"/>
    <property type="match status" value="1"/>
</dbReference>
<evidence type="ECO:0000256" key="1">
    <source>
        <dbReference type="ARBA" id="ARBA00022737"/>
    </source>
</evidence>
<dbReference type="Pfam" id="PF10431">
    <property type="entry name" value="ClpB_D2-small"/>
    <property type="match status" value="1"/>
</dbReference>
<keyword evidence="9" id="KW-0378">Hydrolase</keyword>
<dbReference type="InterPro" id="IPR036628">
    <property type="entry name" value="Clp_N_dom_sf"/>
</dbReference>
<evidence type="ECO:0000313" key="10">
    <source>
        <dbReference type="Proteomes" id="UP000595897"/>
    </source>
</evidence>
<dbReference type="Gene3D" id="3.40.50.300">
    <property type="entry name" value="P-loop containing nucleotide triphosphate hydrolases"/>
    <property type="match status" value="2"/>
</dbReference>
<evidence type="ECO:0000256" key="4">
    <source>
        <dbReference type="ARBA" id="ARBA00023186"/>
    </source>
</evidence>
<keyword evidence="9" id="KW-0645">Protease</keyword>
<dbReference type="Proteomes" id="UP000595897">
    <property type="component" value="Chromosome"/>
</dbReference>
<dbReference type="GO" id="GO:0005524">
    <property type="term" value="F:ATP binding"/>
    <property type="evidence" value="ECO:0007669"/>
    <property type="project" value="UniProtKB-KW"/>
</dbReference>
<dbReference type="PROSITE" id="PS00871">
    <property type="entry name" value="CLPAB_2"/>
    <property type="match status" value="1"/>
</dbReference>
<dbReference type="GO" id="GO:0034605">
    <property type="term" value="P:cellular response to heat"/>
    <property type="evidence" value="ECO:0007669"/>
    <property type="project" value="TreeGrafter"/>
</dbReference>
<dbReference type="PRINTS" id="PR00300">
    <property type="entry name" value="CLPPROTEASEA"/>
</dbReference>
<dbReference type="FunFam" id="3.40.50.300:FF:000025">
    <property type="entry name" value="ATP-dependent Clp protease subunit"/>
    <property type="match status" value="1"/>
</dbReference>
<dbReference type="InterPro" id="IPR019489">
    <property type="entry name" value="Clp_ATPase_C"/>
</dbReference>
<evidence type="ECO:0000313" key="9">
    <source>
        <dbReference type="EMBL" id="BCN29936.1"/>
    </source>
</evidence>
<keyword evidence="4 5" id="KW-0143">Chaperone</keyword>
<dbReference type="InterPro" id="IPR004176">
    <property type="entry name" value="Clp_R_N"/>
</dbReference>
<gene>
    <name evidence="9" type="primary">clpA</name>
    <name evidence="9" type="ORF">bsdtb5_12310</name>
</gene>
<dbReference type="PANTHER" id="PTHR11638">
    <property type="entry name" value="ATP-DEPENDENT CLP PROTEASE"/>
    <property type="match status" value="1"/>
</dbReference>
<protein>
    <submittedName>
        <fullName evidence="9">ATP-dependent Clp protease ATP-binding subunit ClpA</fullName>
    </submittedName>
</protein>
<dbReference type="Gene3D" id="1.10.8.60">
    <property type="match status" value="2"/>
</dbReference>
<dbReference type="SUPFAM" id="SSF81923">
    <property type="entry name" value="Double Clp-N motif"/>
    <property type="match status" value="1"/>
</dbReference>
<evidence type="ECO:0000256" key="2">
    <source>
        <dbReference type="ARBA" id="ARBA00022741"/>
    </source>
</evidence>
<dbReference type="InterPro" id="IPR027417">
    <property type="entry name" value="P-loop_NTPase"/>
</dbReference>
<keyword evidence="2 5" id="KW-0547">Nucleotide-binding</keyword>
<dbReference type="RefSeq" id="WP_271715190.1">
    <property type="nucleotide sequence ID" value="NZ_AP024169.1"/>
</dbReference>
<dbReference type="GO" id="GO:0006508">
    <property type="term" value="P:proteolysis"/>
    <property type="evidence" value="ECO:0007669"/>
    <property type="project" value="UniProtKB-KW"/>
</dbReference>